<dbReference type="Proteomes" id="UP000058074">
    <property type="component" value="Chromosome"/>
</dbReference>
<proteinExistence type="predicted"/>
<sequence length="82" mass="8347">MEILMNVISKAVIALAATSLAAAPIAASAAPATMVEGVRATSTTEDQSEFNGDSTWLYVLLALAAVIGVVLLLDDNDDPVSA</sequence>
<reference evidence="3 4" key="1">
    <citation type="journal article" date="2015" name="Genome Announc.">
        <title>Complete Genome Sequence of Polypropylene Glycol- and Polyethylene Glycol-Degrading Sphingopyxis macrogoltabida Strain EY-1.</title>
        <authorList>
            <person name="Ohtsubo Y."/>
            <person name="Nagata Y."/>
            <person name="Numata M."/>
            <person name="Tsuchikane K."/>
            <person name="Hosoyama A."/>
            <person name="Yamazoe A."/>
            <person name="Tsuda M."/>
            <person name="Fujita N."/>
            <person name="Kawai F."/>
        </authorList>
    </citation>
    <scope>NUCLEOTIDE SEQUENCE [LARGE SCALE GENOMIC DNA]</scope>
    <source>
        <strain evidence="3 4">EY-1</strain>
    </source>
</reference>
<keyword evidence="2" id="KW-0732">Signal</keyword>
<name>A0A0N7GT18_SPHMC</name>
<keyword evidence="1" id="KW-0472">Membrane</keyword>
<evidence type="ECO:0000256" key="2">
    <source>
        <dbReference type="SAM" id="SignalP"/>
    </source>
</evidence>
<dbReference type="AlphaFoldDB" id="A0A0N7GT18"/>
<gene>
    <name evidence="3" type="ORF">AN936_18540</name>
</gene>
<dbReference type="KEGG" id="smag:AN936_18540"/>
<dbReference type="EMBL" id="CP012700">
    <property type="protein sequence ID" value="ALH82275.1"/>
    <property type="molecule type" value="Genomic_DNA"/>
</dbReference>
<feature type="chain" id="PRO_5006012230" evidence="2">
    <location>
        <begin position="30"/>
        <end position="82"/>
    </location>
</feature>
<feature type="transmembrane region" description="Helical" evidence="1">
    <location>
        <begin position="56"/>
        <end position="73"/>
    </location>
</feature>
<accession>A0A0N7GT18</accession>
<evidence type="ECO:0000313" key="3">
    <source>
        <dbReference type="EMBL" id="ALH82275.1"/>
    </source>
</evidence>
<evidence type="ECO:0000256" key="1">
    <source>
        <dbReference type="SAM" id="Phobius"/>
    </source>
</evidence>
<keyword evidence="1" id="KW-1133">Transmembrane helix</keyword>
<dbReference type="PATRIC" id="fig|33050.5.peg.3848"/>
<keyword evidence="1" id="KW-0812">Transmembrane</keyword>
<organism evidence="3 4">
    <name type="scientific">Sphingopyxis macrogoltabida</name>
    <name type="common">Sphingomonas macrogoltabidus</name>
    <dbReference type="NCBI Taxonomy" id="33050"/>
    <lineage>
        <taxon>Bacteria</taxon>
        <taxon>Pseudomonadati</taxon>
        <taxon>Pseudomonadota</taxon>
        <taxon>Alphaproteobacteria</taxon>
        <taxon>Sphingomonadales</taxon>
        <taxon>Sphingomonadaceae</taxon>
        <taxon>Sphingopyxis</taxon>
    </lineage>
</organism>
<evidence type="ECO:0000313" key="4">
    <source>
        <dbReference type="Proteomes" id="UP000058074"/>
    </source>
</evidence>
<feature type="signal peptide" evidence="2">
    <location>
        <begin position="1"/>
        <end position="29"/>
    </location>
</feature>
<protein>
    <submittedName>
        <fullName evidence="3">Uncharacterized protein</fullName>
    </submittedName>
</protein>